<dbReference type="EMBL" id="JBHSGU010000009">
    <property type="protein sequence ID" value="MFC4701355.1"/>
    <property type="molecule type" value="Genomic_DNA"/>
</dbReference>
<reference evidence="4" key="1">
    <citation type="journal article" date="2019" name="Int. J. Syst. Evol. Microbiol.">
        <title>The Global Catalogue of Microorganisms (GCM) 10K type strain sequencing project: providing services to taxonomists for standard genome sequencing and annotation.</title>
        <authorList>
            <consortium name="The Broad Institute Genomics Platform"/>
            <consortium name="The Broad Institute Genome Sequencing Center for Infectious Disease"/>
            <person name="Wu L."/>
            <person name="Ma J."/>
        </authorList>
    </citation>
    <scope>NUCLEOTIDE SEQUENCE [LARGE SCALE GENOMIC DNA]</scope>
    <source>
        <strain evidence="4">KACC 12507</strain>
    </source>
</reference>
<gene>
    <name evidence="3" type="ORF">ACFO4O_14390</name>
</gene>
<proteinExistence type="predicted"/>
<dbReference type="Gene3D" id="3.30.160.60">
    <property type="entry name" value="Classic Zinc Finger"/>
    <property type="match status" value="1"/>
</dbReference>
<keyword evidence="2" id="KW-0233">DNA recombination</keyword>
<evidence type="ECO:0000313" key="4">
    <source>
        <dbReference type="Proteomes" id="UP001595897"/>
    </source>
</evidence>
<dbReference type="InterPro" id="IPR011010">
    <property type="entry name" value="DNA_brk_join_enz"/>
</dbReference>
<dbReference type="InterPro" id="IPR010998">
    <property type="entry name" value="Integrase_recombinase_N"/>
</dbReference>
<sequence length="335" mass="38321">MGRPRKSNIHLPPKVYQDKKSGMFYFVDAHNKYHQLGRDLSCAISSYYKLMPHHERLVSMADLIDRYMIELSPLKAPTTHADELKSAKQLRHRLGNLYATDVTSVDVAQYYSLRSEEAAVRVNREMSLLSVMFKQAPFWGLPINNPAASIRRKSEFPAKAAKKLERYITDEQILIFKTYTPAWLSLYIDLKLIRGLRQSAMLKLNTSMILESCFFVHDISKGGGALMFDWTDDLKALIDLITDSIPFGSKYFFTSKTGEPHNAESFSSAWQRAMVKASKNGLEKRFAERYLRNKVVTDCNDLARASKTVGHTSTSVTKQHYSMLGTRVEPFEKRV</sequence>
<evidence type="ECO:0000256" key="2">
    <source>
        <dbReference type="ARBA" id="ARBA00023172"/>
    </source>
</evidence>
<comment type="caution">
    <text evidence="3">The sequence shown here is derived from an EMBL/GenBank/DDBJ whole genome shotgun (WGS) entry which is preliminary data.</text>
</comment>
<dbReference type="Proteomes" id="UP001595897">
    <property type="component" value="Unassembled WGS sequence"/>
</dbReference>
<dbReference type="Gene3D" id="1.10.443.10">
    <property type="entry name" value="Intergrase catalytic core"/>
    <property type="match status" value="1"/>
</dbReference>
<organism evidence="3 4">
    <name type="scientific">Glaciecola siphonariae</name>
    <dbReference type="NCBI Taxonomy" id="521012"/>
    <lineage>
        <taxon>Bacteria</taxon>
        <taxon>Pseudomonadati</taxon>
        <taxon>Pseudomonadota</taxon>
        <taxon>Gammaproteobacteria</taxon>
        <taxon>Alteromonadales</taxon>
        <taxon>Alteromonadaceae</taxon>
        <taxon>Glaciecola</taxon>
    </lineage>
</organism>
<dbReference type="InterPro" id="IPR013762">
    <property type="entry name" value="Integrase-like_cat_sf"/>
</dbReference>
<accession>A0ABV9LYH5</accession>
<keyword evidence="1" id="KW-0238">DNA-binding</keyword>
<evidence type="ECO:0000313" key="3">
    <source>
        <dbReference type="EMBL" id="MFC4701355.1"/>
    </source>
</evidence>
<evidence type="ECO:0000256" key="1">
    <source>
        <dbReference type="ARBA" id="ARBA00023125"/>
    </source>
</evidence>
<dbReference type="SUPFAM" id="SSF56349">
    <property type="entry name" value="DNA breaking-rejoining enzymes"/>
    <property type="match status" value="1"/>
</dbReference>
<dbReference type="RefSeq" id="WP_382409762.1">
    <property type="nucleotide sequence ID" value="NZ_JBHSGU010000009.1"/>
</dbReference>
<protein>
    <submittedName>
        <fullName evidence="3">Integrase</fullName>
    </submittedName>
</protein>
<name>A0ABV9LYH5_9ALTE</name>
<dbReference type="Gene3D" id="1.10.150.130">
    <property type="match status" value="1"/>
</dbReference>
<keyword evidence="4" id="KW-1185">Reference proteome</keyword>